<protein>
    <submittedName>
        <fullName evidence="1">Uncharacterized protein</fullName>
    </submittedName>
</protein>
<proteinExistence type="predicted"/>
<organism evidence="1 2">
    <name type="scientific">Leishmania enriettii</name>
    <dbReference type="NCBI Taxonomy" id="5663"/>
    <lineage>
        <taxon>Eukaryota</taxon>
        <taxon>Discoba</taxon>
        <taxon>Euglenozoa</taxon>
        <taxon>Kinetoplastea</taxon>
        <taxon>Metakinetoplastina</taxon>
        <taxon>Trypanosomatida</taxon>
        <taxon>Trypanosomatidae</taxon>
        <taxon>Leishmaniinae</taxon>
        <taxon>Leishmania</taxon>
    </lineage>
</organism>
<evidence type="ECO:0000313" key="2">
    <source>
        <dbReference type="Proteomes" id="UP000674179"/>
    </source>
</evidence>
<keyword evidence="2" id="KW-1185">Reference proteome</keyword>
<dbReference type="Proteomes" id="UP000674179">
    <property type="component" value="Chromosome 29"/>
</dbReference>
<sequence length="101" mass="11541">MALLDTRCNAIENAAQIIMRVREMELGLRKSSLHGHRRDCLFPRITTELSESDQAGNTVPAQRSLVTVGTADNETLRCIEWRVHVWEPSHGTREAREELRC</sequence>
<gene>
    <name evidence="1" type="ORF">CUR178_04219</name>
</gene>
<comment type="caution">
    <text evidence="1">The sequence shown here is derived from an EMBL/GenBank/DDBJ whole genome shotgun (WGS) entry which is preliminary data.</text>
</comment>
<name>A0A836H2P2_LEIEN</name>
<accession>A0A836H2P2</accession>
<dbReference type="AlphaFoldDB" id="A0A836H2P2"/>
<dbReference type="RefSeq" id="XP_067691301.1">
    <property type="nucleotide sequence ID" value="XM_067835930.1"/>
</dbReference>
<dbReference type="KEGG" id="lenr:94171440"/>
<dbReference type="EMBL" id="JAFHKP010000029">
    <property type="protein sequence ID" value="KAG5474108.1"/>
    <property type="molecule type" value="Genomic_DNA"/>
</dbReference>
<evidence type="ECO:0000313" key="1">
    <source>
        <dbReference type="EMBL" id="KAG5474108.1"/>
    </source>
</evidence>
<reference evidence="1 2" key="1">
    <citation type="submission" date="2021-02" db="EMBL/GenBank/DDBJ databases">
        <title>Leishmania (Mundinia) enrietti genome sequencing and assembly.</title>
        <authorList>
            <person name="Almutairi H."/>
            <person name="Gatherer D."/>
        </authorList>
    </citation>
    <scope>NUCLEOTIDE SEQUENCE [LARGE SCALE GENOMIC DNA]</scope>
    <source>
        <strain evidence="1">CUR178</strain>
    </source>
</reference>
<dbReference type="OrthoDB" id="10290079at2759"/>
<dbReference type="GeneID" id="94171440"/>